<reference evidence="2" key="1">
    <citation type="submission" date="2023-03" db="EMBL/GenBank/DDBJ databases">
        <title>Massive genome expansion in bonnet fungi (Mycena s.s.) driven by repeated elements and novel gene families across ecological guilds.</title>
        <authorList>
            <consortium name="Lawrence Berkeley National Laboratory"/>
            <person name="Harder C.B."/>
            <person name="Miyauchi S."/>
            <person name="Viragh M."/>
            <person name="Kuo A."/>
            <person name="Thoen E."/>
            <person name="Andreopoulos B."/>
            <person name="Lu D."/>
            <person name="Skrede I."/>
            <person name="Drula E."/>
            <person name="Henrissat B."/>
            <person name="Morin E."/>
            <person name="Kohler A."/>
            <person name="Barry K."/>
            <person name="LaButti K."/>
            <person name="Morin E."/>
            <person name="Salamov A."/>
            <person name="Lipzen A."/>
            <person name="Mereny Z."/>
            <person name="Hegedus B."/>
            <person name="Baldrian P."/>
            <person name="Stursova M."/>
            <person name="Weitz H."/>
            <person name="Taylor A."/>
            <person name="Grigoriev I.V."/>
            <person name="Nagy L.G."/>
            <person name="Martin F."/>
            <person name="Kauserud H."/>
        </authorList>
    </citation>
    <scope>NUCLEOTIDE SEQUENCE</scope>
    <source>
        <strain evidence="2">CBHHK173m</strain>
    </source>
</reference>
<feature type="compositionally biased region" description="Pro residues" evidence="1">
    <location>
        <begin position="211"/>
        <end position="227"/>
    </location>
</feature>
<accession>A0AAD6TX17</accession>
<dbReference type="AlphaFoldDB" id="A0AAD6TX17"/>
<proteinExistence type="predicted"/>
<evidence type="ECO:0000313" key="2">
    <source>
        <dbReference type="EMBL" id="KAJ7077295.1"/>
    </source>
</evidence>
<sequence>MRNLRACAPGYRDGCAQRPASASSDGKGQGKARGMGEAWKSISMGSRRQDGRAPTLFSALRGRNTALGARVTLASFCVRERTWTSSRISCARPAGPKARGGRAEDACVRGHPCRCGFRRFFPRRTHPAARSSGSILPEDVEVHPLADVWKPPYLDDQHNYLLLLDVGAEEPYRPSECRARVGRGGSGHAGDRAANSWGGGLGERGALPIATLPPFPGAPSPAAPAPQPLARESSPPPVQPPIVKVVFEARQAWRKLECTKEEFG</sequence>
<organism evidence="2 3">
    <name type="scientific">Mycena belliarum</name>
    <dbReference type="NCBI Taxonomy" id="1033014"/>
    <lineage>
        <taxon>Eukaryota</taxon>
        <taxon>Fungi</taxon>
        <taxon>Dikarya</taxon>
        <taxon>Basidiomycota</taxon>
        <taxon>Agaricomycotina</taxon>
        <taxon>Agaricomycetes</taxon>
        <taxon>Agaricomycetidae</taxon>
        <taxon>Agaricales</taxon>
        <taxon>Marasmiineae</taxon>
        <taxon>Mycenaceae</taxon>
        <taxon>Mycena</taxon>
    </lineage>
</organism>
<feature type="region of interest" description="Disordered" evidence="1">
    <location>
        <begin position="177"/>
        <end position="240"/>
    </location>
</feature>
<keyword evidence="3" id="KW-1185">Reference proteome</keyword>
<evidence type="ECO:0000313" key="3">
    <source>
        <dbReference type="Proteomes" id="UP001222325"/>
    </source>
</evidence>
<feature type="region of interest" description="Disordered" evidence="1">
    <location>
        <begin position="14"/>
        <end position="36"/>
    </location>
</feature>
<gene>
    <name evidence="2" type="ORF">B0H15DRAFT_565360</name>
</gene>
<comment type="caution">
    <text evidence="2">The sequence shown here is derived from an EMBL/GenBank/DDBJ whole genome shotgun (WGS) entry which is preliminary data.</text>
</comment>
<dbReference type="EMBL" id="JARJCN010000074">
    <property type="protein sequence ID" value="KAJ7077295.1"/>
    <property type="molecule type" value="Genomic_DNA"/>
</dbReference>
<name>A0AAD6TX17_9AGAR</name>
<protein>
    <submittedName>
        <fullName evidence="2">Uncharacterized protein</fullName>
    </submittedName>
</protein>
<evidence type="ECO:0000256" key="1">
    <source>
        <dbReference type="SAM" id="MobiDB-lite"/>
    </source>
</evidence>
<dbReference type="Proteomes" id="UP001222325">
    <property type="component" value="Unassembled WGS sequence"/>
</dbReference>